<evidence type="ECO:0000256" key="1">
    <source>
        <dbReference type="SAM" id="MobiDB-lite"/>
    </source>
</evidence>
<dbReference type="EMBL" id="FNKP01000003">
    <property type="protein sequence ID" value="SDR50101.1"/>
    <property type="molecule type" value="Genomic_DNA"/>
</dbReference>
<reference evidence="3" key="1">
    <citation type="submission" date="2016-10" db="EMBL/GenBank/DDBJ databases">
        <authorList>
            <person name="Varghese N."/>
        </authorList>
    </citation>
    <scope>NUCLEOTIDE SEQUENCE [LARGE SCALE GENOMIC DNA]</scope>
    <source>
        <strain evidence="3">GAS106B</strain>
    </source>
</reference>
<dbReference type="AlphaFoldDB" id="A0A1H1JJ95"/>
<dbReference type="OrthoDB" id="8724867at2"/>
<feature type="compositionally biased region" description="Basic and acidic residues" evidence="1">
    <location>
        <begin position="195"/>
        <end position="211"/>
    </location>
</feature>
<dbReference type="Proteomes" id="UP000183487">
    <property type="component" value="Unassembled WGS sequence"/>
</dbReference>
<feature type="compositionally biased region" description="Polar residues" evidence="1">
    <location>
        <begin position="1"/>
        <end position="26"/>
    </location>
</feature>
<gene>
    <name evidence="2" type="ORF">SAMN05443245_6579</name>
</gene>
<proteinExistence type="predicted"/>
<organism evidence="2 3">
    <name type="scientific">Paraburkholderia fungorum</name>
    <dbReference type="NCBI Taxonomy" id="134537"/>
    <lineage>
        <taxon>Bacteria</taxon>
        <taxon>Pseudomonadati</taxon>
        <taxon>Pseudomonadota</taxon>
        <taxon>Betaproteobacteria</taxon>
        <taxon>Burkholderiales</taxon>
        <taxon>Burkholderiaceae</taxon>
        <taxon>Paraburkholderia</taxon>
    </lineage>
</organism>
<accession>A0A1H1JJ95</accession>
<feature type="compositionally biased region" description="Polar residues" evidence="1">
    <location>
        <begin position="123"/>
        <end position="135"/>
    </location>
</feature>
<feature type="compositionally biased region" description="Basic and acidic residues" evidence="1">
    <location>
        <begin position="223"/>
        <end position="234"/>
    </location>
</feature>
<dbReference type="RefSeq" id="WP_074771750.1">
    <property type="nucleotide sequence ID" value="NZ_FNKP01000003.1"/>
</dbReference>
<sequence>MSAPDKSNSKAPPSLLSNAGNGTDANGSRILANLEGRVEPQADAPRSSRTPLILVALLVVCVGSWGAWRVQRHAAGKPAEAVATGNVVVKAPAAVAASAAAPATTLAAASQAAPASAPQTATIISDSSDGASTPGTADDSRLSRALANGADGDNQASSAKTVAAAETKNDGPQATRKPAEVASSGSASASRKSHHDSVQARGKHELADSKAHPANNKVLAQSKKTESGAHKHEDTDADLLAALVSRTEPYDPKSPVSAKTSKVSASTRPANTHLAEQVAACGKNGFFEEQLCRWRVCDGHWGKDPSCPQSDSRRP</sequence>
<protein>
    <submittedName>
        <fullName evidence="2">Uncharacterized protein</fullName>
    </submittedName>
</protein>
<name>A0A1H1JJ95_9BURK</name>
<feature type="compositionally biased region" description="Low complexity" evidence="1">
    <location>
        <begin position="113"/>
        <end position="122"/>
    </location>
</feature>
<evidence type="ECO:0000313" key="3">
    <source>
        <dbReference type="Proteomes" id="UP000183487"/>
    </source>
</evidence>
<evidence type="ECO:0000313" key="2">
    <source>
        <dbReference type="EMBL" id="SDR50101.1"/>
    </source>
</evidence>
<feature type="region of interest" description="Disordered" evidence="1">
    <location>
        <begin position="1"/>
        <end position="32"/>
    </location>
</feature>
<feature type="region of interest" description="Disordered" evidence="1">
    <location>
        <begin position="113"/>
        <end position="234"/>
    </location>
</feature>
<keyword evidence="3" id="KW-1185">Reference proteome</keyword>